<evidence type="ECO:0000313" key="2">
    <source>
        <dbReference type="Proteomes" id="UP000887563"/>
    </source>
</evidence>
<evidence type="ECO:0000313" key="3">
    <source>
        <dbReference type="WBParaSite" id="Minc3s04940g37304"/>
    </source>
</evidence>
<sequence length="57" mass="6926">MCFSSNFRATIYVVIGFSFCNYKLLNFVFYLHILKALCYFRSRFVKVVYYVFSKRLV</sequence>
<dbReference type="Proteomes" id="UP000887563">
    <property type="component" value="Unplaced"/>
</dbReference>
<organism evidence="2 3">
    <name type="scientific">Meloidogyne incognita</name>
    <name type="common">Southern root-knot nematode worm</name>
    <name type="synonym">Oxyuris incognita</name>
    <dbReference type="NCBI Taxonomy" id="6306"/>
    <lineage>
        <taxon>Eukaryota</taxon>
        <taxon>Metazoa</taxon>
        <taxon>Ecdysozoa</taxon>
        <taxon>Nematoda</taxon>
        <taxon>Chromadorea</taxon>
        <taxon>Rhabditida</taxon>
        <taxon>Tylenchina</taxon>
        <taxon>Tylenchomorpha</taxon>
        <taxon>Tylenchoidea</taxon>
        <taxon>Meloidogynidae</taxon>
        <taxon>Meloidogyninae</taxon>
        <taxon>Meloidogyne</taxon>
        <taxon>Meloidogyne incognita group</taxon>
    </lineage>
</organism>
<keyword evidence="1" id="KW-0472">Membrane</keyword>
<reference evidence="3" key="1">
    <citation type="submission" date="2022-11" db="UniProtKB">
        <authorList>
            <consortium name="WormBaseParasite"/>
        </authorList>
    </citation>
    <scope>IDENTIFICATION</scope>
</reference>
<name>A0A914NG97_MELIC</name>
<evidence type="ECO:0000256" key="1">
    <source>
        <dbReference type="SAM" id="Phobius"/>
    </source>
</evidence>
<proteinExistence type="predicted"/>
<dbReference type="WBParaSite" id="Minc3s04940g37304">
    <property type="protein sequence ID" value="Minc3s04940g37304"/>
    <property type="gene ID" value="Minc3s04940g37304"/>
</dbReference>
<protein>
    <submittedName>
        <fullName evidence="3">Candidate secreted effector</fullName>
    </submittedName>
</protein>
<accession>A0A914NG97</accession>
<keyword evidence="1" id="KW-1133">Transmembrane helix</keyword>
<keyword evidence="2" id="KW-1185">Reference proteome</keyword>
<keyword evidence="1" id="KW-0812">Transmembrane</keyword>
<dbReference type="AlphaFoldDB" id="A0A914NG97"/>
<feature type="transmembrane region" description="Helical" evidence="1">
    <location>
        <begin position="12"/>
        <end position="33"/>
    </location>
</feature>